<keyword evidence="1" id="KW-0732">Signal</keyword>
<keyword evidence="3" id="KW-1185">Reference proteome</keyword>
<dbReference type="OrthoDB" id="6310816at2"/>
<accession>A0A3S0SA51</accession>
<reference evidence="2 3" key="1">
    <citation type="submission" date="2018-12" db="EMBL/GenBank/DDBJ databases">
        <title>Dyella dinghuensis sp. nov. DHOA06 and Dyella choica sp. nov. 4M-K27, isolated from forest soil.</title>
        <authorList>
            <person name="Qiu L.-H."/>
            <person name="Gao Z.-H."/>
        </authorList>
    </citation>
    <scope>NUCLEOTIDE SEQUENCE [LARGE SCALE GENOMIC DNA]</scope>
    <source>
        <strain evidence="2 3">4M-K27</strain>
    </source>
</reference>
<gene>
    <name evidence="2" type="ORF">EKH80_09475</name>
</gene>
<evidence type="ECO:0000313" key="2">
    <source>
        <dbReference type="EMBL" id="RUL75945.1"/>
    </source>
</evidence>
<dbReference type="Proteomes" id="UP000274358">
    <property type="component" value="Unassembled WGS sequence"/>
</dbReference>
<name>A0A3S0SA51_9GAMM</name>
<evidence type="ECO:0000256" key="1">
    <source>
        <dbReference type="SAM" id="SignalP"/>
    </source>
</evidence>
<comment type="caution">
    <text evidence="2">The sequence shown here is derived from an EMBL/GenBank/DDBJ whole genome shotgun (WGS) entry which is preliminary data.</text>
</comment>
<dbReference type="EMBL" id="RYYV01000006">
    <property type="protein sequence ID" value="RUL75945.1"/>
    <property type="molecule type" value="Genomic_DNA"/>
</dbReference>
<dbReference type="RefSeq" id="WP_126684510.1">
    <property type="nucleotide sequence ID" value="NZ_RYYV01000006.1"/>
</dbReference>
<evidence type="ECO:0008006" key="4">
    <source>
        <dbReference type="Google" id="ProtNLM"/>
    </source>
</evidence>
<feature type="signal peptide" evidence="1">
    <location>
        <begin position="1"/>
        <end position="47"/>
    </location>
</feature>
<evidence type="ECO:0000313" key="3">
    <source>
        <dbReference type="Proteomes" id="UP000274358"/>
    </source>
</evidence>
<organism evidence="2 3">
    <name type="scientific">Dyella choica</name>
    <dbReference type="NCBI Taxonomy" id="1927959"/>
    <lineage>
        <taxon>Bacteria</taxon>
        <taxon>Pseudomonadati</taxon>
        <taxon>Pseudomonadota</taxon>
        <taxon>Gammaproteobacteria</taxon>
        <taxon>Lysobacterales</taxon>
        <taxon>Rhodanobacteraceae</taxon>
        <taxon>Dyella</taxon>
    </lineage>
</organism>
<dbReference type="AlphaFoldDB" id="A0A3S0SA51"/>
<proteinExistence type="predicted"/>
<sequence>MTVTYKDRWQAIRAWGLGGSYFSNATNKLSWVTRMLILALTASCAHAASNALPPEAQLALHSGGQAVIYSLEPWDDPEKKVPRLHGFEILGQATLNPAQASSAVAAFDVAIRGFDNVIAACFDPRHAIRIQANGHTYDFLLCYSCHQLEVYRDDKALGGAGAAGSPKKLNELLASLHIPLSHSLEALQASEREEQKKTAEALKRWLPQMPASIRHVWDVNAQFRMGMNPYGKALSDLNDALKAEIPDRRERIRRLLVLYGSGEGPWSGFGAYELISDDLLQDYATEDIVAVAQAPDANDALLEGAARYLCGWNFSRHHPQDFKLIPTQLKARLLEHTLHSGDLEDDERRKCAMQVFGGR</sequence>
<feature type="chain" id="PRO_5018649232" description="Cytochrome c domain-containing protein" evidence="1">
    <location>
        <begin position="48"/>
        <end position="359"/>
    </location>
</feature>
<protein>
    <recommendedName>
        <fullName evidence="4">Cytochrome c domain-containing protein</fullName>
    </recommendedName>
</protein>